<feature type="transmembrane region" description="Helical" evidence="10">
    <location>
        <begin position="268"/>
        <end position="288"/>
    </location>
</feature>
<dbReference type="OrthoDB" id="8185860at2759"/>
<accession>A0A8J5R445</accession>
<reference evidence="11" key="2">
    <citation type="submission" date="2021-04" db="EMBL/GenBank/DDBJ databases">
        <title>Genome-wide patterns of bracovirus chromosomal integration into multiple host tissues during parasitism.</title>
        <authorList>
            <person name="Chebbi M.A.C."/>
        </authorList>
    </citation>
    <scope>NUCLEOTIDE SEQUENCE</scope>
    <source>
        <tissue evidence="11">Whole body</tissue>
    </source>
</reference>
<keyword evidence="6 10" id="KW-1133">Transmembrane helix</keyword>
<sequence>MINISQDRKRLQEGFKIYTWTKITTRSIGLWPLTPNHYLFDVCIFYLTVIMLLQCTYLYKSLKDVDKFIDILTENIAFVYIYMTMVMLRVNNRQLGRVIVQVVTDYNINDFRDSDEIDVFMQFINRARLLMKGLIIYYGTIEVLWYLLPLMDFCKYISDNMMDENNKTMFVLPYEVWLFYEIDSKPSYYFTYLLLLPVPFIVLVANMATDCCLIFLVFYISGKMAVLTMRIDALKNHPHNCRNELGKIIAEHGKLLGMGDEVRNAYSLLLLVYFLVVNFILCILGYQILISFMTNNMVEVVQYIIYFIEIYFMLGLYCMISEHLTSESLKCGEAFYQCHWYNFPVDCSKNIILSIARSQKPLGLKAGKFTTFSSVTLTDVSKTAAGYLSVLRNFMIVDD</sequence>
<keyword evidence="12" id="KW-1185">Reference proteome</keyword>
<dbReference type="EMBL" id="JAAOIC020000044">
    <property type="protein sequence ID" value="KAG8038063.1"/>
    <property type="molecule type" value="Genomic_DNA"/>
</dbReference>
<dbReference type="AlphaFoldDB" id="A0A8J5R445"/>
<dbReference type="Pfam" id="PF02949">
    <property type="entry name" value="7tm_6"/>
    <property type="match status" value="1"/>
</dbReference>
<protein>
    <recommendedName>
        <fullName evidence="10">Odorant receptor</fullName>
    </recommendedName>
</protein>
<keyword evidence="7 10" id="KW-0472">Membrane</keyword>
<reference evidence="11" key="1">
    <citation type="submission" date="2020-03" db="EMBL/GenBank/DDBJ databases">
        <authorList>
            <person name="Chebbi M.A."/>
            <person name="Drezen J.M."/>
        </authorList>
    </citation>
    <scope>NUCLEOTIDE SEQUENCE</scope>
    <source>
        <tissue evidence="11">Whole body</tissue>
    </source>
</reference>
<evidence type="ECO:0000313" key="12">
    <source>
        <dbReference type="Proteomes" id="UP000729913"/>
    </source>
</evidence>
<dbReference type="GO" id="GO:0005886">
    <property type="term" value="C:plasma membrane"/>
    <property type="evidence" value="ECO:0007669"/>
    <property type="project" value="UniProtKB-SubCell"/>
</dbReference>
<dbReference type="GO" id="GO:0005549">
    <property type="term" value="F:odorant binding"/>
    <property type="evidence" value="ECO:0007669"/>
    <property type="project" value="InterPro"/>
</dbReference>
<name>A0A8J5R445_9HYME</name>
<dbReference type="GO" id="GO:0004984">
    <property type="term" value="F:olfactory receptor activity"/>
    <property type="evidence" value="ECO:0007669"/>
    <property type="project" value="InterPro"/>
</dbReference>
<dbReference type="Proteomes" id="UP000729913">
    <property type="component" value="Unassembled WGS sequence"/>
</dbReference>
<dbReference type="PANTHER" id="PTHR21137">
    <property type="entry name" value="ODORANT RECEPTOR"/>
    <property type="match status" value="1"/>
</dbReference>
<evidence type="ECO:0000256" key="6">
    <source>
        <dbReference type="ARBA" id="ARBA00022989"/>
    </source>
</evidence>
<feature type="transmembrane region" description="Helical" evidence="10">
    <location>
        <begin position="189"/>
        <end position="220"/>
    </location>
</feature>
<comment type="caution">
    <text evidence="11">The sequence shown here is derived from an EMBL/GenBank/DDBJ whole genome shotgun (WGS) entry which is preliminary data.</text>
</comment>
<keyword evidence="2" id="KW-1003">Cell membrane</keyword>
<proteinExistence type="inferred from homology"/>
<feature type="transmembrane region" description="Helical" evidence="10">
    <location>
        <begin position="300"/>
        <end position="320"/>
    </location>
</feature>
<evidence type="ECO:0000256" key="8">
    <source>
        <dbReference type="ARBA" id="ARBA00023170"/>
    </source>
</evidence>
<organism evidence="11 12">
    <name type="scientific">Cotesia typhae</name>
    <dbReference type="NCBI Taxonomy" id="2053667"/>
    <lineage>
        <taxon>Eukaryota</taxon>
        <taxon>Metazoa</taxon>
        <taxon>Ecdysozoa</taxon>
        <taxon>Arthropoda</taxon>
        <taxon>Hexapoda</taxon>
        <taxon>Insecta</taxon>
        <taxon>Pterygota</taxon>
        <taxon>Neoptera</taxon>
        <taxon>Endopterygota</taxon>
        <taxon>Hymenoptera</taxon>
        <taxon>Apocrita</taxon>
        <taxon>Ichneumonoidea</taxon>
        <taxon>Braconidae</taxon>
        <taxon>Microgastrinae</taxon>
        <taxon>Cotesia</taxon>
    </lineage>
</organism>
<feature type="transmembrane region" description="Helical" evidence="10">
    <location>
        <begin position="38"/>
        <end position="59"/>
    </location>
</feature>
<feature type="transmembrane region" description="Helical" evidence="10">
    <location>
        <begin position="71"/>
        <end position="88"/>
    </location>
</feature>
<dbReference type="PANTHER" id="PTHR21137:SF35">
    <property type="entry name" value="ODORANT RECEPTOR 19A-RELATED"/>
    <property type="match status" value="1"/>
</dbReference>
<evidence type="ECO:0000256" key="9">
    <source>
        <dbReference type="ARBA" id="ARBA00023224"/>
    </source>
</evidence>
<evidence type="ECO:0000256" key="4">
    <source>
        <dbReference type="ARBA" id="ARBA00022692"/>
    </source>
</evidence>
<gene>
    <name evidence="11" type="ORF">G9C98_006388</name>
</gene>
<comment type="subcellular location">
    <subcellularLocation>
        <location evidence="1 10">Cell membrane</location>
        <topology evidence="1 10">Multi-pass membrane protein</topology>
    </subcellularLocation>
</comment>
<comment type="similarity">
    <text evidence="10">Belongs to the insect chemoreceptor superfamily. Heteromeric odorant receptor channel (TC 1.A.69) family.</text>
</comment>
<evidence type="ECO:0000256" key="7">
    <source>
        <dbReference type="ARBA" id="ARBA00023136"/>
    </source>
</evidence>
<evidence type="ECO:0000256" key="3">
    <source>
        <dbReference type="ARBA" id="ARBA00022606"/>
    </source>
</evidence>
<evidence type="ECO:0000256" key="2">
    <source>
        <dbReference type="ARBA" id="ARBA00022475"/>
    </source>
</evidence>
<keyword evidence="8 10" id="KW-0675">Receptor</keyword>
<comment type="caution">
    <text evidence="10">Lacks conserved residue(s) required for the propagation of feature annotation.</text>
</comment>
<evidence type="ECO:0000256" key="1">
    <source>
        <dbReference type="ARBA" id="ARBA00004651"/>
    </source>
</evidence>
<keyword evidence="3 10" id="KW-0716">Sensory transduction</keyword>
<keyword evidence="9 10" id="KW-0807">Transducer</keyword>
<dbReference type="InterPro" id="IPR004117">
    <property type="entry name" value="7tm6_olfct_rcpt"/>
</dbReference>
<evidence type="ECO:0000256" key="10">
    <source>
        <dbReference type="RuleBase" id="RU351113"/>
    </source>
</evidence>
<keyword evidence="4 10" id="KW-0812">Transmembrane</keyword>
<feature type="transmembrane region" description="Helical" evidence="10">
    <location>
        <begin position="129"/>
        <end position="148"/>
    </location>
</feature>
<evidence type="ECO:0000313" key="11">
    <source>
        <dbReference type="EMBL" id="KAG8038063.1"/>
    </source>
</evidence>
<keyword evidence="5 10" id="KW-0552">Olfaction</keyword>
<dbReference type="GO" id="GO:0007165">
    <property type="term" value="P:signal transduction"/>
    <property type="evidence" value="ECO:0007669"/>
    <property type="project" value="UniProtKB-KW"/>
</dbReference>
<evidence type="ECO:0000256" key="5">
    <source>
        <dbReference type="ARBA" id="ARBA00022725"/>
    </source>
</evidence>